<organism evidence="1 2">
    <name type="scientific">Dictyobacter aurantiacus</name>
    <dbReference type="NCBI Taxonomy" id="1936993"/>
    <lineage>
        <taxon>Bacteria</taxon>
        <taxon>Bacillati</taxon>
        <taxon>Chloroflexota</taxon>
        <taxon>Ktedonobacteria</taxon>
        <taxon>Ktedonobacterales</taxon>
        <taxon>Dictyobacteraceae</taxon>
        <taxon>Dictyobacter</taxon>
    </lineage>
</organism>
<dbReference type="Proteomes" id="UP000287224">
    <property type="component" value="Unassembled WGS sequence"/>
</dbReference>
<reference evidence="2" key="1">
    <citation type="submission" date="2018-12" db="EMBL/GenBank/DDBJ databases">
        <title>Tengunoibacter tsumagoiensis gen. nov., sp. nov., Dictyobacter kobayashii sp. nov., D. alpinus sp. nov., and D. joshuensis sp. nov. and description of Dictyobacteraceae fam. nov. within the order Ktedonobacterales isolated from Tengu-no-mugimeshi.</title>
        <authorList>
            <person name="Wang C.M."/>
            <person name="Zheng Y."/>
            <person name="Sakai Y."/>
            <person name="Toyoda A."/>
            <person name="Minakuchi Y."/>
            <person name="Abe K."/>
            <person name="Yokota A."/>
            <person name="Yabe S."/>
        </authorList>
    </citation>
    <scope>NUCLEOTIDE SEQUENCE [LARGE SCALE GENOMIC DNA]</scope>
    <source>
        <strain evidence="2">S-27</strain>
    </source>
</reference>
<name>A0A401Z9A3_9CHLR</name>
<dbReference type="InterPro" id="IPR029062">
    <property type="entry name" value="Class_I_gatase-like"/>
</dbReference>
<gene>
    <name evidence="1" type="ORF">KDAU_07790</name>
</gene>
<evidence type="ECO:0000313" key="1">
    <source>
        <dbReference type="EMBL" id="GCE03450.1"/>
    </source>
</evidence>
<accession>A0A401Z9A3</accession>
<dbReference type="OrthoDB" id="9803764at2"/>
<evidence type="ECO:0000313" key="2">
    <source>
        <dbReference type="Proteomes" id="UP000287224"/>
    </source>
</evidence>
<dbReference type="AlphaFoldDB" id="A0A401Z9A3"/>
<protein>
    <submittedName>
        <fullName evidence="1">Uncharacterized protein</fullName>
    </submittedName>
</protein>
<proteinExistence type="predicted"/>
<sequence>MPVFDSFLTTTQHAGVLETRERRVLFLMLPQINLLDLVGPAQVYDAAARLGMPYRLIFCAHRPKVFSAQGLVCAHLQPLEPLQPGDLDCAWSANQQ</sequence>
<dbReference type="EMBL" id="BIFQ01000001">
    <property type="protein sequence ID" value="GCE03450.1"/>
    <property type="molecule type" value="Genomic_DNA"/>
</dbReference>
<dbReference type="Gene3D" id="3.40.50.880">
    <property type="match status" value="1"/>
</dbReference>
<dbReference type="RefSeq" id="WP_126594724.1">
    <property type="nucleotide sequence ID" value="NZ_BIFQ01000001.1"/>
</dbReference>
<comment type="caution">
    <text evidence="1">The sequence shown here is derived from an EMBL/GenBank/DDBJ whole genome shotgun (WGS) entry which is preliminary data.</text>
</comment>
<keyword evidence="2" id="KW-1185">Reference proteome</keyword>